<reference evidence="1" key="1">
    <citation type="submission" date="2021-02" db="EMBL/GenBank/DDBJ databases">
        <authorList>
            <person name="Dougan E. K."/>
            <person name="Rhodes N."/>
            <person name="Thang M."/>
            <person name="Chan C."/>
        </authorList>
    </citation>
    <scope>NUCLEOTIDE SEQUENCE</scope>
</reference>
<evidence type="ECO:0000313" key="2">
    <source>
        <dbReference type="Proteomes" id="UP000601435"/>
    </source>
</evidence>
<accession>A0A813A427</accession>
<dbReference type="AlphaFoldDB" id="A0A813A427"/>
<organism evidence="1 2">
    <name type="scientific">Symbiodinium necroappetens</name>
    <dbReference type="NCBI Taxonomy" id="1628268"/>
    <lineage>
        <taxon>Eukaryota</taxon>
        <taxon>Sar</taxon>
        <taxon>Alveolata</taxon>
        <taxon>Dinophyceae</taxon>
        <taxon>Suessiales</taxon>
        <taxon>Symbiodiniaceae</taxon>
        <taxon>Symbiodinium</taxon>
    </lineage>
</organism>
<comment type="caution">
    <text evidence="1">The sequence shown here is derived from an EMBL/GenBank/DDBJ whole genome shotgun (WGS) entry which is preliminary data.</text>
</comment>
<gene>
    <name evidence="1" type="ORF">SNEC2469_LOCUS26671</name>
</gene>
<protein>
    <submittedName>
        <fullName evidence="1">Uncharacterized protein</fullName>
    </submittedName>
</protein>
<dbReference type="Proteomes" id="UP000601435">
    <property type="component" value="Unassembled WGS sequence"/>
</dbReference>
<sequence length="74" mass="8173">MNAGMLTAPSAPTFRLPPTPVAPARVEHQALRWWHTPAVSFLASLTHTVWSKGLHRRSAGIARMAANTELRDFL</sequence>
<proteinExistence type="predicted"/>
<keyword evidence="2" id="KW-1185">Reference proteome</keyword>
<evidence type="ECO:0000313" key="1">
    <source>
        <dbReference type="EMBL" id="CAE7853736.1"/>
    </source>
</evidence>
<dbReference type="EMBL" id="CAJNJA010054750">
    <property type="protein sequence ID" value="CAE7853736.1"/>
    <property type="molecule type" value="Genomic_DNA"/>
</dbReference>
<feature type="non-terminal residue" evidence="1">
    <location>
        <position position="1"/>
    </location>
</feature>
<name>A0A813A427_9DINO</name>